<organism evidence="1 2">
    <name type="scientific">Austropuccinia psidii MF-1</name>
    <dbReference type="NCBI Taxonomy" id="1389203"/>
    <lineage>
        <taxon>Eukaryota</taxon>
        <taxon>Fungi</taxon>
        <taxon>Dikarya</taxon>
        <taxon>Basidiomycota</taxon>
        <taxon>Pucciniomycotina</taxon>
        <taxon>Pucciniomycetes</taxon>
        <taxon>Pucciniales</taxon>
        <taxon>Sphaerophragmiaceae</taxon>
        <taxon>Austropuccinia</taxon>
    </lineage>
</organism>
<dbReference type="AlphaFoldDB" id="A0A9Q3E712"/>
<proteinExistence type="predicted"/>
<name>A0A9Q3E712_9BASI</name>
<protein>
    <submittedName>
        <fullName evidence="1">Uncharacterized protein</fullName>
    </submittedName>
</protein>
<comment type="caution">
    <text evidence="1">The sequence shown here is derived from an EMBL/GenBank/DDBJ whole genome shotgun (WGS) entry which is preliminary data.</text>
</comment>
<dbReference type="Proteomes" id="UP000765509">
    <property type="component" value="Unassembled WGS sequence"/>
</dbReference>
<evidence type="ECO:0000313" key="1">
    <source>
        <dbReference type="EMBL" id="MBW0512417.1"/>
    </source>
</evidence>
<dbReference type="EMBL" id="AVOT02022790">
    <property type="protein sequence ID" value="MBW0512417.1"/>
    <property type="molecule type" value="Genomic_DNA"/>
</dbReference>
<accession>A0A9Q3E712</accession>
<gene>
    <name evidence="1" type="ORF">O181_052132</name>
</gene>
<evidence type="ECO:0000313" key="2">
    <source>
        <dbReference type="Proteomes" id="UP000765509"/>
    </source>
</evidence>
<keyword evidence="2" id="KW-1185">Reference proteome</keyword>
<reference evidence="1" key="1">
    <citation type="submission" date="2021-03" db="EMBL/GenBank/DDBJ databases">
        <title>Draft genome sequence of rust myrtle Austropuccinia psidii MF-1, a brazilian biotype.</title>
        <authorList>
            <person name="Quecine M.C."/>
            <person name="Pachon D.M.R."/>
            <person name="Bonatelli M.L."/>
            <person name="Correr F.H."/>
            <person name="Franceschini L.M."/>
            <person name="Leite T.F."/>
            <person name="Margarido G.R.A."/>
            <person name="Almeida C.A."/>
            <person name="Ferrarezi J.A."/>
            <person name="Labate C.A."/>
        </authorList>
    </citation>
    <scope>NUCLEOTIDE SEQUENCE</scope>
    <source>
        <strain evidence="1">MF-1</strain>
    </source>
</reference>
<dbReference type="OrthoDB" id="2507637at2759"/>
<sequence>MKLRGIGGHRTEIVDLAENTPIILPSGDEIIIQFFVAKGEVQTVVGRLFLADNGIRLDHSQDQGEILRYKEPDGRRFCIPICSPETKGWHIHPPKGMELCNSTQIEEWKINHISNIRRFQELPQENPRINNNKVSIKANKKITTKNSKA</sequence>